<gene>
    <name evidence="7" type="ORF">MKW98_026640</name>
</gene>
<dbReference type="InterPro" id="IPR011050">
    <property type="entry name" value="Pectin_lyase_fold/virulence"/>
</dbReference>
<feature type="domain" description="Pectinesterase catalytic" evidence="6">
    <location>
        <begin position="78"/>
        <end position="365"/>
    </location>
</feature>
<evidence type="ECO:0000256" key="4">
    <source>
        <dbReference type="ARBA" id="ARBA00022801"/>
    </source>
</evidence>
<evidence type="ECO:0000256" key="2">
    <source>
        <dbReference type="ARBA" id="ARBA00008891"/>
    </source>
</evidence>
<dbReference type="GO" id="GO:0042545">
    <property type="term" value="P:cell wall modification"/>
    <property type="evidence" value="ECO:0007669"/>
    <property type="project" value="InterPro"/>
</dbReference>
<keyword evidence="8" id="KW-1185">Reference proteome</keyword>
<comment type="caution">
    <text evidence="7">The sequence shown here is derived from an EMBL/GenBank/DDBJ whole genome shotgun (WGS) entry which is preliminary data.</text>
</comment>
<dbReference type="PANTHER" id="PTHR31321:SF87">
    <property type="entry name" value="PECTINESTERASE 63-RELATED"/>
    <property type="match status" value="1"/>
</dbReference>
<name>A0AAD4RZN7_9MAGN</name>
<proteinExistence type="inferred from homology"/>
<dbReference type="InterPro" id="IPR000070">
    <property type="entry name" value="Pectinesterase_cat"/>
</dbReference>
<reference evidence="7" key="1">
    <citation type="submission" date="2022-04" db="EMBL/GenBank/DDBJ databases">
        <title>A functionally conserved STORR gene fusion in Papaver species that diverged 16.8 million years ago.</title>
        <authorList>
            <person name="Catania T."/>
        </authorList>
    </citation>
    <scope>NUCLEOTIDE SEQUENCE</scope>
    <source>
        <strain evidence="7">S-188037</strain>
    </source>
</reference>
<dbReference type="SUPFAM" id="SSF51126">
    <property type="entry name" value="Pectin lyase-like"/>
    <property type="match status" value="1"/>
</dbReference>
<evidence type="ECO:0000256" key="3">
    <source>
        <dbReference type="ARBA" id="ARBA00013229"/>
    </source>
</evidence>
<accession>A0AAD4RZN7</accession>
<dbReference type="GO" id="GO:0030599">
    <property type="term" value="F:pectinesterase activity"/>
    <property type="evidence" value="ECO:0007669"/>
    <property type="project" value="UniProtKB-EC"/>
</dbReference>
<dbReference type="PANTHER" id="PTHR31321">
    <property type="entry name" value="ACYL-COA THIOESTER HYDROLASE YBHC-RELATED"/>
    <property type="match status" value="1"/>
</dbReference>
<keyword evidence="4" id="KW-0378">Hydrolase</keyword>
<dbReference type="Pfam" id="PF01095">
    <property type="entry name" value="Pectinesterase"/>
    <property type="match status" value="1"/>
</dbReference>
<dbReference type="GO" id="GO:0045490">
    <property type="term" value="P:pectin catabolic process"/>
    <property type="evidence" value="ECO:0007669"/>
    <property type="project" value="TreeGrafter"/>
</dbReference>
<evidence type="ECO:0000259" key="6">
    <source>
        <dbReference type="Pfam" id="PF01095"/>
    </source>
</evidence>
<organism evidence="7 8">
    <name type="scientific">Papaver atlanticum</name>
    <dbReference type="NCBI Taxonomy" id="357466"/>
    <lineage>
        <taxon>Eukaryota</taxon>
        <taxon>Viridiplantae</taxon>
        <taxon>Streptophyta</taxon>
        <taxon>Embryophyta</taxon>
        <taxon>Tracheophyta</taxon>
        <taxon>Spermatophyta</taxon>
        <taxon>Magnoliopsida</taxon>
        <taxon>Ranunculales</taxon>
        <taxon>Papaveraceae</taxon>
        <taxon>Papaveroideae</taxon>
        <taxon>Papaver</taxon>
    </lineage>
</organism>
<comment type="similarity">
    <text evidence="2">Belongs to the pectinesterase family.</text>
</comment>
<evidence type="ECO:0000313" key="7">
    <source>
        <dbReference type="EMBL" id="KAI3849726.1"/>
    </source>
</evidence>
<sequence length="378" mass="41730">MKTYIISATFLAPILLVLQLNFILLHITPVFSAPLAPIPTSKASLQSWFAANILPFDKREADLDPALVTDEKDVVIIKVRKDDSGQFKTLTEAVKSIPKANTKRTIISIGPGAYKEKVTIERDQPLVTLYGDPKDMPTLTFDGTSKKYGGTTLWLCHGLFQFFHGCQYHLRGEDLNSSPMPKLGSMDGQAVALTLVGENAALYNCRFKGFQDTLCDLHGNHFFKDCYIEGMADFIFGNAKTIYLNAEIKALWDLGGVITAHGREKPSDDTGYAFVHCSISGVSNGQTYLGRLWKPYGKTVFLYTDMSSVVHPEGWSDNGKTGVDSTLYNAEYMCTGPGANLQGRVKFAKKLTDAEAKPYMDLNYIGAAKWLLPPPQVK</sequence>
<evidence type="ECO:0000256" key="5">
    <source>
        <dbReference type="ARBA" id="ARBA00023085"/>
    </source>
</evidence>
<dbReference type="Gene3D" id="2.160.20.10">
    <property type="entry name" value="Single-stranded right-handed beta-helix, Pectin lyase-like"/>
    <property type="match status" value="1"/>
</dbReference>
<keyword evidence="5" id="KW-0063">Aspartyl esterase</keyword>
<dbReference type="EC" id="3.1.1.11" evidence="3"/>
<comment type="pathway">
    <text evidence="1">Glycan metabolism; pectin degradation; 2-dehydro-3-deoxy-D-gluconate from pectin: step 1/5.</text>
</comment>
<dbReference type="Proteomes" id="UP001202328">
    <property type="component" value="Unassembled WGS sequence"/>
</dbReference>
<evidence type="ECO:0000256" key="1">
    <source>
        <dbReference type="ARBA" id="ARBA00005184"/>
    </source>
</evidence>
<dbReference type="EMBL" id="JAJJMB010016078">
    <property type="protein sequence ID" value="KAI3849726.1"/>
    <property type="molecule type" value="Genomic_DNA"/>
</dbReference>
<dbReference type="InterPro" id="IPR012334">
    <property type="entry name" value="Pectin_lyas_fold"/>
</dbReference>
<dbReference type="AlphaFoldDB" id="A0AAD4RZN7"/>
<protein>
    <recommendedName>
        <fullName evidence="3">pectinesterase</fullName>
        <ecNumber evidence="3">3.1.1.11</ecNumber>
    </recommendedName>
</protein>
<evidence type="ECO:0000313" key="8">
    <source>
        <dbReference type="Proteomes" id="UP001202328"/>
    </source>
</evidence>